<dbReference type="PANTHER" id="PTHR10782">
    <property type="entry name" value="ZINC FINGER MIZ DOMAIN-CONTAINING PROTEIN"/>
    <property type="match status" value="1"/>
</dbReference>
<feature type="compositionally biased region" description="Low complexity" evidence="9">
    <location>
        <begin position="718"/>
        <end position="734"/>
    </location>
</feature>
<dbReference type="InterPro" id="IPR004181">
    <property type="entry name" value="Znf_MIZ"/>
</dbReference>
<evidence type="ECO:0000256" key="2">
    <source>
        <dbReference type="ARBA" id="ARBA00005383"/>
    </source>
</evidence>
<feature type="compositionally biased region" description="Low complexity" evidence="9">
    <location>
        <begin position="526"/>
        <end position="539"/>
    </location>
</feature>
<dbReference type="OrthoDB" id="28127at2759"/>
<dbReference type="GO" id="GO:0000785">
    <property type="term" value="C:chromatin"/>
    <property type="evidence" value="ECO:0007669"/>
    <property type="project" value="TreeGrafter"/>
</dbReference>
<evidence type="ECO:0000256" key="8">
    <source>
        <dbReference type="PROSITE-ProRule" id="PRU00452"/>
    </source>
</evidence>
<dbReference type="Gene3D" id="3.30.40.10">
    <property type="entry name" value="Zinc/RING finger domain, C3HC4 (zinc finger)"/>
    <property type="match status" value="1"/>
</dbReference>
<evidence type="ECO:0000313" key="13">
    <source>
        <dbReference type="Proteomes" id="UP000306050"/>
    </source>
</evidence>
<dbReference type="InterPro" id="IPR031141">
    <property type="entry name" value="SIZ1/2_SP-RING"/>
</dbReference>
<dbReference type="RefSeq" id="XP_029741824.1">
    <property type="nucleotide sequence ID" value="XM_029881736.1"/>
</dbReference>
<organism evidence="12 13">
    <name type="scientific">Sporisorium graminicola</name>
    <dbReference type="NCBI Taxonomy" id="280036"/>
    <lineage>
        <taxon>Eukaryota</taxon>
        <taxon>Fungi</taxon>
        <taxon>Dikarya</taxon>
        <taxon>Basidiomycota</taxon>
        <taxon>Ustilaginomycotina</taxon>
        <taxon>Ustilaginomycetes</taxon>
        <taxon>Ustilaginales</taxon>
        <taxon>Ustilaginaceae</taxon>
        <taxon>Sporisorium</taxon>
    </lineage>
</organism>
<dbReference type="PROSITE" id="PS51044">
    <property type="entry name" value="ZF_SP_RING"/>
    <property type="match status" value="1"/>
</dbReference>
<dbReference type="GeneID" id="40724031"/>
<comment type="caution">
    <text evidence="12">The sequence shown here is derived from an EMBL/GenBank/DDBJ whole genome shotgun (WGS) entry which is preliminary data.</text>
</comment>
<keyword evidence="3" id="KW-0808">Transferase</keyword>
<dbReference type="Gene3D" id="2.60.120.780">
    <property type="entry name" value="PINIT domain"/>
    <property type="match status" value="1"/>
</dbReference>
<keyword evidence="5 8" id="KW-0863">Zinc-finger</keyword>
<evidence type="ECO:0000259" key="10">
    <source>
        <dbReference type="PROSITE" id="PS51044"/>
    </source>
</evidence>
<dbReference type="AlphaFoldDB" id="A0A4V6EUA3"/>
<dbReference type="EMBL" id="SRRM01000003">
    <property type="protein sequence ID" value="TKY89839.1"/>
    <property type="molecule type" value="Genomic_DNA"/>
</dbReference>
<keyword evidence="13" id="KW-1185">Reference proteome</keyword>
<dbReference type="PROSITE" id="PS51466">
    <property type="entry name" value="PINIT"/>
    <property type="match status" value="1"/>
</dbReference>
<evidence type="ECO:0000256" key="7">
    <source>
        <dbReference type="ARBA" id="ARBA00022833"/>
    </source>
</evidence>
<dbReference type="KEGG" id="sgra:EX895_001136"/>
<accession>A0A4V6EUA3</accession>
<comment type="pathway">
    <text evidence="1">Protein modification; protein sumoylation.</text>
</comment>
<name>A0A4V6EUA3_9BASI</name>
<dbReference type="GO" id="GO:0016925">
    <property type="term" value="P:protein sumoylation"/>
    <property type="evidence" value="ECO:0007669"/>
    <property type="project" value="UniProtKB-UniPathway"/>
</dbReference>
<dbReference type="GO" id="GO:0008270">
    <property type="term" value="F:zinc ion binding"/>
    <property type="evidence" value="ECO:0007669"/>
    <property type="project" value="UniProtKB-KW"/>
</dbReference>
<sequence>MASDAAVSGFADHALLVEAIRALTVAQAKALIKDLNNEPDIACGHLALSGNKPEIINRITTSLTERKNQGDIRGYQKFRTLILRYKGPPIANPYYGRNGVTTPTATTSAGTYGGLGAAAAASSSSLPARPIGSAGATRINFRPSPFYEIKQFASSIVQCQEAPTQADRKNAVLFVNLTPEQCEQLKTPKYQLRLFCTTVEAHAASLSGRNPAMVEFPLTCEARVNNHTLSINLRGSKKNAGRVPPPNLNKDNMLVLRGDGRPNRIELTYTNAPKRHVLVAAICEITTVETLVERLRSKQLRSKEEVLMRMRKEAEDDDIEAGAATMSLKCPFSYMRITTPCRSIYCSHVQCFDAYSFFSINEQTPSWACPTCHKTIKPEDLLMDGYVDDILKKVPQDEESVIIEPDGQWHTADGKITSSGTARPVSVSAGTPVEDRLASRDSEDVKPGLSALAAKPNGAKRASPDEIVLLDSPSPPPTTAAAPTSALRESSAVPPASNGMAPAVASHAIARPADAVPRHERIDLLNASSASTSARNSPATGGGAGDVIDLTLDSDDDSEPSVPTRAAPSNGAHLHAPSKSIASGHHSHAIPNHVSSSSSTTTNLAGRGGAFINYSSPASATPHRNGPFAAAMSRVDATPEDEQIRRPGKRPRTEGIPTPSDPRLVNVRRPGSSGGEEASRTALPASYLDVVGANGSRGNGSGYAGAASGSEVGGGGVAAASSTARGTYRDIAAGRGAGEDDEGDDSWMDNTNASDQDHYLNEDEWWP</sequence>
<feature type="region of interest" description="Disordered" evidence="9">
    <location>
        <begin position="632"/>
        <end position="681"/>
    </location>
</feature>
<dbReference type="PANTHER" id="PTHR10782:SF4">
    <property type="entry name" value="TONALLI, ISOFORM E"/>
    <property type="match status" value="1"/>
</dbReference>
<dbReference type="InterPro" id="IPR023321">
    <property type="entry name" value="PINIT"/>
</dbReference>
<feature type="compositionally biased region" description="Basic and acidic residues" evidence="9">
    <location>
        <begin position="433"/>
        <end position="446"/>
    </location>
</feature>
<gene>
    <name evidence="12" type="ORF">EX895_001136</name>
</gene>
<dbReference type="InterPro" id="IPR038654">
    <property type="entry name" value="PINIT_sf"/>
</dbReference>
<feature type="region of interest" description="Disordered" evidence="9">
    <location>
        <begin position="695"/>
        <end position="767"/>
    </location>
</feature>
<keyword evidence="7" id="KW-0862">Zinc</keyword>
<evidence type="ECO:0000256" key="6">
    <source>
        <dbReference type="ARBA" id="ARBA00022786"/>
    </source>
</evidence>
<evidence type="ECO:0000259" key="11">
    <source>
        <dbReference type="PROSITE" id="PS51466"/>
    </source>
</evidence>
<protein>
    <recommendedName>
        <fullName evidence="14">SP-RING-type domain-containing protein</fullName>
    </recommendedName>
</protein>
<evidence type="ECO:0000256" key="3">
    <source>
        <dbReference type="ARBA" id="ARBA00022679"/>
    </source>
</evidence>
<dbReference type="Pfam" id="PF02891">
    <property type="entry name" value="zf-MIZ"/>
    <property type="match status" value="1"/>
</dbReference>
<dbReference type="GO" id="GO:0061665">
    <property type="term" value="F:SUMO ligase activity"/>
    <property type="evidence" value="ECO:0007669"/>
    <property type="project" value="TreeGrafter"/>
</dbReference>
<feature type="domain" description="PINIT" evidence="11">
    <location>
        <begin position="123"/>
        <end position="286"/>
    </location>
</feature>
<comment type="similarity">
    <text evidence="2">Belongs to the PIAS family.</text>
</comment>
<keyword evidence="6" id="KW-0833">Ubl conjugation pathway</keyword>
<reference evidence="12 13" key="1">
    <citation type="submission" date="2019-05" db="EMBL/GenBank/DDBJ databases">
        <title>Sporisorium graminicola CBS 10092 draft sequencing and annotation.</title>
        <authorList>
            <person name="Solano-Gonzalez S."/>
            <person name="Caddick M.X."/>
            <person name="Darby A."/>
        </authorList>
    </citation>
    <scope>NUCLEOTIDE SEQUENCE [LARGE SCALE GENOMIC DNA]</scope>
    <source>
        <strain evidence="12 13">CBS 10092</strain>
    </source>
</reference>
<evidence type="ECO:0000256" key="9">
    <source>
        <dbReference type="SAM" id="MobiDB-lite"/>
    </source>
</evidence>
<evidence type="ECO:0000313" key="12">
    <source>
        <dbReference type="EMBL" id="TKY89839.1"/>
    </source>
</evidence>
<keyword evidence="4" id="KW-0479">Metal-binding</keyword>
<feature type="domain" description="SP-RING-type" evidence="10">
    <location>
        <begin position="315"/>
        <end position="400"/>
    </location>
</feature>
<dbReference type="CDD" id="cd16792">
    <property type="entry name" value="SP-RING_Siz-like"/>
    <property type="match status" value="1"/>
</dbReference>
<evidence type="ECO:0000256" key="1">
    <source>
        <dbReference type="ARBA" id="ARBA00004718"/>
    </source>
</evidence>
<evidence type="ECO:0008006" key="14">
    <source>
        <dbReference type="Google" id="ProtNLM"/>
    </source>
</evidence>
<dbReference type="UniPathway" id="UPA00886"/>
<evidence type="ECO:0000256" key="4">
    <source>
        <dbReference type="ARBA" id="ARBA00022723"/>
    </source>
</evidence>
<evidence type="ECO:0000256" key="5">
    <source>
        <dbReference type="ARBA" id="ARBA00022771"/>
    </source>
</evidence>
<dbReference type="InterPro" id="IPR013083">
    <property type="entry name" value="Znf_RING/FYVE/PHD"/>
</dbReference>
<feature type="region of interest" description="Disordered" evidence="9">
    <location>
        <begin position="526"/>
        <end position="602"/>
    </location>
</feature>
<proteinExistence type="inferred from homology"/>
<feature type="region of interest" description="Disordered" evidence="9">
    <location>
        <begin position="406"/>
        <end position="500"/>
    </location>
</feature>
<dbReference type="Pfam" id="PF14324">
    <property type="entry name" value="PINIT"/>
    <property type="match status" value="1"/>
</dbReference>
<dbReference type="Proteomes" id="UP000306050">
    <property type="component" value="Chromosome SGRAM_10"/>
</dbReference>